<comment type="similarity">
    <text evidence="1">Belongs to the protein kinase superfamily. CAMK Ser/Thr protein kinase family. CHEK2 subfamily.</text>
</comment>
<protein>
    <submittedName>
        <fullName evidence="4">Kinase-like domain-containing protein</fullName>
    </submittedName>
</protein>
<dbReference type="Gene3D" id="2.60.200.20">
    <property type="match status" value="1"/>
</dbReference>
<dbReference type="GO" id="GO:0004672">
    <property type="term" value="F:protein kinase activity"/>
    <property type="evidence" value="ECO:0007669"/>
    <property type="project" value="InterPro"/>
</dbReference>
<dbReference type="InterPro" id="IPR008984">
    <property type="entry name" value="SMAD_FHA_dom_sf"/>
</dbReference>
<keyword evidence="5" id="KW-1185">Reference proteome</keyword>
<evidence type="ECO:0000259" key="3">
    <source>
        <dbReference type="PROSITE" id="PS50011"/>
    </source>
</evidence>
<dbReference type="SUPFAM" id="SSF56112">
    <property type="entry name" value="Protein kinase-like (PK-like)"/>
    <property type="match status" value="1"/>
</dbReference>
<dbReference type="SMART" id="SM00220">
    <property type="entry name" value="S_TKc"/>
    <property type="match status" value="1"/>
</dbReference>
<dbReference type="Gene3D" id="1.10.510.10">
    <property type="entry name" value="Transferase(Phosphotransferase) domain 1"/>
    <property type="match status" value="1"/>
</dbReference>
<dbReference type="InterPro" id="IPR008271">
    <property type="entry name" value="Ser/Thr_kinase_AS"/>
</dbReference>
<dbReference type="Pfam" id="PF00498">
    <property type="entry name" value="FHA"/>
    <property type="match status" value="1"/>
</dbReference>
<comment type="caution">
    <text evidence="4">The sequence shown here is derived from an EMBL/GenBank/DDBJ whole genome shotgun (WGS) entry which is preliminary data.</text>
</comment>
<accession>A0A8K0WV84</accession>
<feature type="domain" description="Protein kinase" evidence="3">
    <location>
        <begin position="110"/>
        <end position="373"/>
    </location>
</feature>
<gene>
    <name evidence="4" type="ORF">B0I35DRAFT_475056</name>
</gene>
<keyword evidence="4" id="KW-0808">Transferase</keyword>
<dbReference type="InterPro" id="IPR000719">
    <property type="entry name" value="Prot_kinase_dom"/>
</dbReference>
<proteinExistence type="inferred from homology"/>
<dbReference type="PANTHER" id="PTHR24347">
    <property type="entry name" value="SERINE/THREONINE-PROTEIN KINASE"/>
    <property type="match status" value="1"/>
</dbReference>
<sequence length="401" mass="45657">MDSPSGYLHLEDAQLSDAKLIKIPIWPRDIVKVGRDPRSNTFAIETDVDNMVSRNHCEFYVVEYEPSVHYVYVRDRKSFNGTFEQCNKPPTHELTTLQKEECELFKDKFTVSRLCLGYGSEAVVHLASETNTHKQLVCKLITLGKANNKSRGESRKRILEADILRGLEHPNILPYIDAVISPHNIYIFTELASGGDLMSFIFRHDFITEFDTRIILRQVLRGLQYLHDKGIVHRDLKPENILFALSPKIAYHRVMLSDFGACGIPEKSRMLSLAGTTHYQAPEARHCTEAQTPAVDMWATGLVALLLLTHSMQDEYGPLNCLDPEAIDALVSELLDHNVTRISHEAKNFVMSCLKVPPLERITASDAVEHGWFCSPKMHLEFFQEMDQRMLSTQTQSMAQK</sequence>
<evidence type="ECO:0000256" key="1">
    <source>
        <dbReference type="ARBA" id="ARBA00005575"/>
    </source>
</evidence>
<keyword evidence="4" id="KW-0418">Kinase</keyword>
<evidence type="ECO:0000259" key="2">
    <source>
        <dbReference type="PROSITE" id="PS50006"/>
    </source>
</evidence>
<dbReference type="AlphaFoldDB" id="A0A8K0WV84"/>
<dbReference type="PROSITE" id="PS50006">
    <property type="entry name" value="FHA_DOMAIN"/>
    <property type="match status" value="1"/>
</dbReference>
<dbReference type="InterPro" id="IPR011009">
    <property type="entry name" value="Kinase-like_dom_sf"/>
</dbReference>
<evidence type="ECO:0000313" key="5">
    <source>
        <dbReference type="Proteomes" id="UP000813444"/>
    </source>
</evidence>
<feature type="domain" description="FHA" evidence="2">
    <location>
        <begin position="31"/>
        <end position="83"/>
    </location>
</feature>
<organism evidence="4 5">
    <name type="scientific">Stachybotrys elegans</name>
    <dbReference type="NCBI Taxonomy" id="80388"/>
    <lineage>
        <taxon>Eukaryota</taxon>
        <taxon>Fungi</taxon>
        <taxon>Dikarya</taxon>
        <taxon>Ascomycota</taxon>
        <taxon>Pezizomycotina</taxon>
        <taxon>Sordariomycetes</taxon>
        <taxon>Hypocreomycetidae</taxon>
        <taxon>Hypocreales</taxon>
        <taxon>Stachybotryaceae</taxon>
        <taxon>Stachybotrys</taxon>
    </lineage>
</organism>
<dbReference type="PROSITE" id="PS50011">
    <property type="entry name" value="PROTEIN_KINASE_DOM"/>
    <property type="match status" value="1"/>
</dbReference>
<dbReference type="EMBL" id="JAGPNK010000002">
    <property type="protein sequence ID" value="KAH7326401.1"/>
    <property type="molecule type" value="Genomic_DNA"/>
</dbReference>
<dbReference type="PROSITE" id="PS00108">
    <property type="entry name" value="PROTEIN_KINASE_ST"/>
    <property type="match status" value="1"/>
</dbReference>
<dbReference type="Proteomes" id="UP000813444">
    <property type="component" value="Unassembled WGS sequence"/>
</dbReference>
<dbReference type="OrthoDB" id="74764at2759"/>
<name>A0A8K0WV84_9HYPO</name>
<dbReference type="InterPro" id="IPR000253">
    <property type="entry name" value="FHA_dom"/>
</dbReference>
<reference evidence="4" key="1">
    <citation type="journal article" date="2021" name="Nat. Commun.">
        <title>Genetic determinants of endophytism in the Arabidopsis root mycobiome.</title>
        <authorList>
            <person name="Mesny F."/>
            <person name="Miyauchi S."/>
            <person name="Thiergart T."/>
            <person name="Pickel B."/>
            <person name="Atanasova L."/>
            <person name="Karlsson M."/>
            <person name="Huettel B."/>
            <person name="Barry K.W."/>
            <person name="Haridas S."/>
            <person name="Chen C."/>
            <person name="Bauer D."/>
            <person name="Andreopoulos W."/>
            <person name="Pangilinan J."/>
            <person name="LaButti K."/>
            <person name="Riley R."/>
            <person name="Lipzen A."/>
            <person name="Clum A."/>
            <person name="Drula E."/>
            <person name="Henrissat B."/>
            <person name="Kohler A."/>
            <person name="Grigoriev I.V."/>
            <person name="Martin F.M."/>
            <person name="Hacquard S."/>
        </authorList>
    </citation>
    <scope>NUCLEOTIDE SEQUENCE</scope>
    <source>
        <strain evidence="4">MPI-CAGE-CH-0235</strain>
    </source>
</reference>
<dbReference type="SUPFAM" id="SSF49879">
    <property type="entry name" value="SMAD/FHA domain"/>
    <property type="match status" value="1"/>
</dbReference>
<evidence type="ECO:0000313" key="4">
    <source>
        <dbReference type="EMBL" id="KAH7326401.1"/>
    </source>
</evidence>
<dbReference type="GO" id="GO:0005524">
    <property type="term" value="F:ATP binding"/>
    <property type="evidence" value="ECO:0007669"/>
    <property type="project" value="InterPro"/>
</dbReference>
<dbReference type="Pfam" id="PF00069">
    <property type="entry name" value="Pkinase"/>
    <property type="match status" value="1"/>
</dbReference>